<accession>A0A4R1PIN2</accession>
<dbReference type="RefSeq" id="WP_131299067.1">
    <property type="nucleotide sequence ID" value="NZ_JBHLST010000024.1"/>
</dbReference>
<evidence type="ECO:0000313" key="1">
    <source>
        <dbReference type="EMBL" id="TCL26820.1"/>
    </source>
</evidence>
<sequence>MTDYITVSQVDELLGAGWEGTGDKDRAVLMANAWLSAKPLPEFDEVPAAVVQAGAEVAREAAAGKLYAATEVGVLSKSVEADGVSSSKTYVAGARAVTAGEAFAMALLAPYLSYGQIKLVRG</sequence>
<proteinExistence type="predicted"/>
<evidence type="ECO:0008006" key="3">
    <source>
        <dbReference type="Google" id="ProtNLM"/>
    </source>
</evidence>
<comment type="caution">
    <text evidence="1">The sequence shown here is derived from an EMBL/GenBank/DDBJ whole genome shotgun (WGS) entry which is preliminary data.</text>
</comment>
<evidence type="ECO:0000313" key="2">
    <source>
        <dbReference type="Proteomes" id="UP000295169"/>
    </source>
</evidence>
<dbReference type="AlphaFoldDB" id="A0A4R1PIN2"/>
<name>A0A4R1PIN2_9GAMM</name>
<gene>
    <name evidence="1" type="ORF">EV691_12925</name>
</gene>
<protein>
    <recommendedName>
        <fullName evidence="3">Protein singed</fullName>
    </recommendedName>
</protein>
<reference evidence="1 2" key="1">
    <citation type="submission" date="2019-03" db="EMBL/GenBank/DDBJ databases">
        <title>Genomic Encyclopedia of Type Strains, Phase IV (KMG-IV): sequencing the most valuable type-strain genomes for metagenomic binning, comparative biology and taxonomic classification.</title>
        <authorList>
            <person name="Goeker M."/>
        </authorList>
    </citation>
    <scope>NUCLEOTIDE SEQUENCE [LARGE SCALE GENOMIC DNA]</scope>
    <source>
        <strain evidence="1 2">DSM 2286</strain>
    </source>
</reference>
<dbReference type="EMBL" id="SMMU01000029">
    <property type="protein sequence ID" value="TCL26820.1"/>
    <property type="molecule type" value="Genomic_DNA"/>
</dbReference>
<organism evidence="1 2">
    <name type="scientific">Azotobacter chroococcum</name>
    <dbReference type="NCBI Taxonomy" id="353"/>
    <lineage>
        <taxon>Bacteria</taxon>
        <taxon>Pseudomonadati</taxon>
        <taxon>Pseudomonadota</taxon>
        <taxon>Gammaproteobacteria</taxon>
        <taxon>Pseudomonadales</taxon>
        <taxon>Pseudomonadaceae</taxon>
        <taxon>Azotobacter</taxon>
    </lineage>
</organism>
<dbReference type="Proteomes" id="UP000295169">
    <property type="component" value="Unassembled WGS sequence"/>
</dbReference>